<sequence>MGTGVAACQVLLRCLRRAPSSVLSPPQFGSCHLHLPLCIRCRLLCSSSSSQSTAQSTQSNRSELTPLSRQTVPELSLQSLLDMGFTDLQAEQISDSVSKLRGTSAARHALSTLTALFVLGLNPSSVLKLLEKCPDLYTFKESMLQQRVGNLRKLGLGEGSLQRVVAYCPDILTVPVKTIKHVVVFLREKCLFTVQQVTDILRESPAVVLENRSQLEYKFQYVYFRMGVKQAEMVKSKLFRFPLDEVRCRHCFLERRGLYETPDKKGQTLIINPKLESVLNVDEDTFLSDVAMASTEEYEVFKRLMARECLEEERQVDAESDDDKEEEEEEDDDEDEEVEGKSAYRKRRKR</sequence>
<organism evidence="4 5">
    <name type="scientific">Labrus bergylta</name>
    <name type="common">ballan wrasse</name>
    <dbReference type="NCBI Taxonomy" id="56723"/>
    <lineage>
        <taxon>Eukaryota</taxon>
        <taxon>Metazoa</taxon>
        <taxon>Chordata</taxon>
        <taxon>Craniata</taxon>
        <taxon>Vertebrata</taxon>
        <taxon>Euteleostomi</taxon>
        <taxon>Actinopterygii</taxon>
        <taxon>Neopterygii</taxon>
        <taxon>Teleostei</taxon>
        <taxon>Neoteleostei</taxon>
        <taxon>Acanthomorphata</taxon>
        <taxon>Eupercaria</taxon>
        <taxon>Labriformes</taxon>
        <taxon>Labridae</taxon>
        <taxon>Labrus</taxon>
    </lineage>
</organism>
<dbReference type="Pfam" id="PF02536">
    <property type="entry name" value="mTERF"/>
    <property type="match status" value="1"/>
</dbReference>
<dbReference type="SMART" id="SM00733">
    <property type="entry name" value="Mterf"/>
    <property type="match status" value="3"/>
</dbReference>
<evidence type="ECO:0000256" key="1">
    <source>
        <dbReference type="ARBA" id="ARBA00007692"/>
    </source>
</evidence>
<proteinExistence type="inferred from homology"/>
<evidence type="ECO:0000256" key="3">
    <source>
        <dbReference type="SAM" id="MobiDB-lite"/>
    </source>
</evidence>
<feature type="compositionally biased region" description="Acidic residues" evidence="3">
    <location>
        <begin position="318"/>
        <end position="338"/>
    </location>
</feature>
<dbReference type="GO" id="GO:0003676">
    <property type="term" value="F:nucleic acid binding"/>
    <property type="evidence" value="ECO:0007669"/>
    <property type="project" value="InterPro"/>
</dbReference>
<name>A0A3Q3GH20_9LABR</name>
<reference evidence="4" key="2">
    <citation type="submission" date="2025-09" db="UniProtKB">
        <authorList>
            <consortium name="Ensembl"/>
        </authorList>
    </citation>
    <scope>IDENTIFICATION</scope>
</reference>
<dbReference type="InterPro" id="IPR038538">
    <property type="entry name" value="MTERF_sf"/>
</dbReference>
<dbReference type="STRING" id="56723.ENSLBEP00000030869"/>
<evidence type="ECO:0000256" key="2">
    <source>
        <dbReference type="ARBA" id="ARBA00022946"/>
    </source>
</evidence>
<comment type="similarity">
    <text evidence="1">Belongs to the mTERF family.</text>
</comment>
<keyword evidence="2" id="KW-0809">Transit peptide</keyword>
<evidence type="ECO:0000313" key="4">
    <source>
        <dbReference type="Ensembl" id="ENSLBEP00000030869.1"/>
    </source>
</evidence>
<dbReference type="InParanoid" id="A0A3Q3GH20"/>
<accession>A0A3Q3GH20</accession>
<reference evidence="4" key="1">
    <citation type="submission" date="2025-08" db="UniProtKB">
        <authorList>
            <consortium name="Ensembl"/>
        </authorList>
    </citation>
    <scope>IDENTIFICATION</scope>
</reference>
<keyword evidence="5" id="KW-1185">Reference proteome</keyword>
<dbReference type="GeneTree" id="ENSGT00460000041648"/>
<feature type="region of interest" description="Disordered" evidence="3">
    <location>
        <begin position="312"/>
        <end position="350"/>
    </location>
</feature>
<dbReference type="Gene3D" id="1.25.70.10">
    <property type="entry name" value="Transcription termination factor 3, mitochondrial"/>
    <property type="match status" value="1"/>
</dbReference>
<dbReference type="AlphaFoldDB" id="A0A3Q3GH20"/>
<dbReference type="OrthoDB" id="9991972at2759"/>
<dbReference type="PANTHER" id="PTHR13068">
    <property type="entry name" value="CGI-12 PROTEIN-RELATED"/>
    <property type="match status" value="1"/>
</dbReference>
<protein>
    <submittedName>
        <fullName evidence="4">Mitochondrial transcription termination factor 4</fullName>
    </submittedName>
</protein>
<dbReference type="Proteomes" id="UP000261660">
    <property type="component" value="Unplaced"/>
</dbReference>
<dbReference type="FunCoup" id="A0A3Q3GH20">
    <property type="interactions" value="1583"/>
</dbReference>
<dbReference type="Ensembl" id="ENSLBET00000032286.1">
    <property type="protein sequence ID" value="ENSLBEP00000030869.1"/>
    <property type="gene ID" value="ENSLBEG00000023319.1"/>
</dbReference>
<dbReference type="InterPro" id="IPR003690">
    <property type="entry name" value="MTERF"/>
</dbReference>
<evidence type="ECO:0000313" key="5">
    <source>
        <dbReference type="Proteomes" id="UP000261660"/>
    </source>
</evidence>